<dbReference type="AlphaFoldDB" id="A0A9P0AJ30"/>
<keyword evidence="5" id="KW-1185">Reference proteome</keyword>
<dbReference type="SUPFAM" id="SSF88697">
    <property type="entry name" value="PUA domain-like"/>
    <property type="match status" value="1"/>
</dbReference>
<dbReference type="CDD" id="cd11608">
    <property type="entry name" value="eIF2D_C"/>
    <property type="match status" value="1"/>
</dbReference>
<dbReference type="GO" id="GO:0001731">
    <property type="term" value="P:formation of translation preinitiation complex"/>
    <property type="evidence" value="ECO:0007669"/>
    <property type="project" value="InterPro"/>
</dbReference>
<dbReference type="KEGG" id="btab:109040931"/>
<dbReference type="GO" id="GO:0003723">
    <property type="term" value="F:RNA binding"/>
    <property type="evidence" value="ECO:0007669"/>
    <property type="project" value="InterPro"/>
</dbReference>
<dbReference type="Pfam" id="PF26291">
    <property type="entry name" value="SWIB_eIF2D"/>
    <property type="match status" value="1"/>
</dbReference>
<dbReference type="InterPro" id="IPR039759">
    <property type="entry name" value="eIF2D_SUI1"/>
</dbReference>
<dbReference type="InterPro" id="IPR058886">
    <property type="entry name" value="SWIB_eIF2D"/>
</dbReference>
<evidence type="ECO:0000256" key="2">
    <source>
        <dbReference type="SAM" id="MobiDB-lite"/>
    </source>
</evidence>
<dbReference type="InterPro" id="IPR004521">
    <property type="entry name" value="Uncharacterised_CHP00451"/>
</dbReference>
<dbReference type="EMBL" id="OU963867">
    <property type="protein sequence ID" value="CAH0391800.1"/>
    <property type="molecule type" value="Genomic_DNA"/>
</dbReference>
<dbReference type="InterPro" id="IPR041366">
    <property type="entry name" value="Pre-PUA"/>
</dbReference>
<dbReference type="Pfam" id="PF25304">
    <property type="entry name" value="WHD_eIF2D"/>
    <property type="match status" value="1"/>
</dbReference>
<evidence type="ECO:0000256" key="1">
    <source>
        <dbReference type="ARBA" id="ARBA00022490"/>
    </source>
</evidence>
<dbReference type="InterPro" id="IPR048248">
    <property type="entry name" value="PUA_eIF2d-like"/>
</dbReference>
<dbReference type="Pfam" id="PF01253">
    <property type="entry name" value="SUI1"/>
    <property type="match status" value="1"/>
</dbReference>
<feature type="compositionally biased region" description="Acidic residues" evidence="2">
    <location>
        <begin position="229"/>
        <end position="247"/>
    </location>
</feature>
<dbReference type="PROSITE" id="PS50296">
    <property type="entry name" value="SUI1"/>
    <property type="match status" value="1"/>
</dbReference>
<dbReference type="Proteomes" id="UP001152759">
    <property type="component" value="Chromosome 6"/>
</dbReference>
<organism evidence="4 5">
    <name type="scientific">Bemisia tabaci</name>
    <name type="common">Sweetpotato whitefly</name>
    <name type="synonym">Aleurodes tabaci</name>
    <dbReference type="NCBI Taxonomy" id="7038"/>
    <lineage>
        <taxon>Eukaryota</taxon>
        <taxon>Metazoa</taxon>
        <taxon>Ecdysozoa</taxon>
        <taxon>Arthropoda</taxon>
        <taxon>Hexapoda</taxon>
        <taxon>Insecta</taxon>
        <taxon>Pterygota</taxon>
        <taxon>Neoptera</taxon>
        <taxon>Paraneoptera</taxon>
        <taxon>Hemiptera</taxon>
        <taxon>Sternorrhyncha</taxon>
        <taxon>Aleyrodoidea</taxon>
        <taxon>Aleyrodidae</taxon>
        <taxon>Aleyrodinae</taxon>
        <taxon>Bemisia</taxon>
    </lineage>
</organism>
<dbReference type="InterPro" id="IPR001950">
    <property type="entry name" value="SUI1"/>
</dbReference>
<dbReference type="PANTHER" id="PTHR12217">
    <property type="entry name" value="EUKARYOTIC TRANSLATION INITIATION FACTOR 2D"/>
    <property type="match status" value="1"/>
</dbReference>
<reference evidence="4" key="1">
    <citation type="submission" date="2021-12" db="EMBL/GenBank/DDBJ databases">
        <authorList>
            <person name="King R."/>
        </authorList>
    </citation>
    <scope>NUCLEOTIDE SEQUENCE</scope>
</reference>
<evidence type="ECO:0000259" key="3">
    <source>
        <dbReference type="PROSITE" id="PS50296"/>
    </source>
</evidence>
<dbReference type="PANTHER" id="PTHR12217:SF4">
    <property type="entry name" value="EUKARYOTIC TRANSLATION INITIATION FACTOR 2D"/>
    <property type="match status" value="1"/>
</dbReference>
<dbReference type="OrthoDB" id="199771at2759"/>
<dbReference type="CDD" id="cd21156">
    <property type="entry name" value="PUA_eIF2d-like"/>
    <property type="match status" value="1"/>
</dbReference>
<sequence>MFKKPIRVKSETQMKSSEKKKFQSQVMGLYPMTDDELSMLCPRKEIVLVSKVCLSNNSVINIYSVNRVPLFFLVNEKLYPSLYFVWKFPDKFPCFTVHQSLVQVLMNGADLMLAGIMVRDKSEPERYNNVNRGDICVVNSLDNHAPFAVGIAGMSSAEMRSAGQAGGKSVVIWHVYGDYLWSFKDKQPRPDAGPARLPGEVLEPPDPSGLSLDDKTVENNEGITGSENDVPEDESQGADNEQDEASEREEIDKVLEYSFIKGIKKSKNLTLPISLSKFQKDVMIPVCPNNTTLNFKKSSYKKLLPFLTHMAETGIIKIETLKTGIHQISHIKYDHDLIKSFIDTRKDEEFISTAEEVKQEDDKLAISEKYAVTKAVEPLFKPFLVSKGDTIDAKQLRRYITEYVDMNNLKVANNNSQKQNCIRLDLTLKQIIGDTPDGLISWKDLMEKVKAKLGSVYEVKNSTNLPFKQQKGKLPPIEMRTANRKGNKKVTLVNNLECYLIDLKTFSQECQRGCAASTTINDVPGYKCPQLQIQGNQILFVSDLLRGKYKIPLHQLRGLEFAPKQKK</sequence>
<dbReference type="InterPro" id="IPR036877">
    <property type="entry name" value="SUI1_dom_sf"/>
</dbReference>
<dbReference type="Pfam" id="PF17832">
    <property type="entry name" value="Pre-PUA"/>
    <property type="match status" value="1"/>
</dbReference>
<dbReference type="Pfam" id="PF26292">
    <property type="entry name" value="PUA_elF2D"/>
    <property type="match status" value="1"/>
</dbReference>
<dbReference type="InterPro" id="IPR057429">
    <property type="entry name" value="WH_eIF2D"/>
</dbReference>
<evidence type="ECO:0000313" key="4">
    <source>
        <dbReference type="EMBL" id="CAH0391800.1"/>
    </source>
</evidence>
<keyword evidence="1" id="KW-0963">Cytoplasm</keyword>
<protein>
    <recommendedName>
        <fullName evidence="3">SUI1 domain-containing protein</fullName>
    </recommendedName>
</protein>
<name>A0A9P0AJ30_BEMTA</name>
<dbReference type="InterPro" id="IPR039757">
    <property type="entry name" value="EIF2D"/>
</dbReference>
<dbReference type="GO" id="GO:0005737">
    <property type="term" value="C:cytoplasm"/>
    <property type="evidence" value="ECO:0007669"/>
    <property type="project" value="UniProtKB-SubCell"/>
</dbReference>
<dbReference type="GO" id="GO:0003743">
    <property type="term" value="F:translation initiation factor activity"/>
    <property type="evidence" value="ECO:0007669"/>
    <property type="project" value="InterPro"/>
</dbReference>
<evidence type="ECO:0000313" key="5">
    <source>
        <dbReference type="Proteomes" id="UP001152759"/>
    </source>
</evidence>
<proteinExistence type="predicted"/>
<gene>
    <name evidence="4" type="ORF">BEMITA_LOCUS10385</name>
</gene>
<feature type="domain" description="SUI1" evidence="3">
    <location>
        <begin position="477"/>
        <end position="549"/>
    </location>
</feature>
<dbReference type="SUPFAM" id="SSF55159">
    <property type="entry name" value="eIF1-like"/>
    <property type="match status" value="1"/>
</dbReference>
<dbReference type="Gene3D" id="3.10.400.20">
    <property type="match status" value="1"/>
</dbReference>
<dbReference type="PROSITE" id="PS50890">
    <property type="entry name" value="PUA"/>
    <property type="match status" value="1"/>
</dbReference>
<dbReference type="NCBIfam" id="TIGR00451">
    <property type="entry name" value="unchar_dom_2"/>
    <property type="match status" value="1"/>
</dbReference>
<dbReference type="InterPro" id="IPR015947">
    <property type="entry name" value="PUA-like_sf"/>
</dbReference>
<dbReference type="Gene3D" id="3.30.780.10">
    <property type="entry name" value="SUI1-like domain"/>
    <property type="match status" value="1"/>
</dbReference>
<accession>A0A9P0AJ30</accession>
<feature type="region of interest" description="Disordered" evidence="2">
    <location>
        <begin position="190"/>
        <end position="248"/>
    </location>
</feature>